<dbReference type="InterPro" id="IPR014327">
    <property type="entry name" value="RNA_pol_sigma70_bacteroid"/>
</dbReference>
<evidence type="ECO:0000256" key="3">
    <source>
        <dbReference type="ARBA" id="ARBA00023082"/>
    </source>
</evidence>
<dbReference type="InterPro" id="IPR000792">
    <property type="entry name" value="Tscrpt_reg_LuxR_C"/>
</dbReference>
<proteinExistence type="inferred from homology"/>
<dbReference type="SUPFAM" id="SSF88946">
    <property type="entry name" value="Sigma2 domain of RNA polymerase sigma factors"/>
    <property type="match status" value="1"/>
</dbReference>
<dbReference type="SUPFAM" id="SSF88659">
    <property type="entry name" value="Sigma3 and sigma4 domains of RNA polymerase sigma factors"/>
    <property type="match status" value="1"/>
</dbReference>
<dbReference type="EMBL" id="SRYZ01000013">
    <property type="protein sequence ID" value="TGY06872.1"/>
    <property type="molecule type" value="Genomic_DNA"/>
</dbReference>
<feature type="domain" description="HTH luxR-type" evidence="5">
    <location>
        <begin position="128"/>
        <end position="181"/>
    </location>
</feature>
<dbReference type="InterPro" id="IPR014284">
    <property type="entry name" value="RNA_pol_sigma-70_dom"/>
</dbReference>
<dbReference type="InterPro" id="IPR036388">
    <property type="entry name" value="WH-like_DNA-bd_sf"/>
</dbReference>
<dbReference type="GO" id="GO:0003677">
    <property type="term" value="F:DNA binding"/>
    <property type="evidence" value="ECO:0007669"/>
    <property type="project" value="InterPro"/>
</dbReference>
<protein>
    <submittedName>
        <fullName evidence="6">RNA polymerase sigma-70 factor</fullName>
    </submittedName>
</protein>
<dbReference type="Pfam" id="PF04542">
    <property type="entry name" value="Sigma70_r2"/>
    <property type="match status" value="1"/>
</dbReference>
<evidence type="ECO:0000259" key="5">
    <source>
        <dbReference type="SMART" id="SM00421"/>
    </source>
</evidence>
<gene>
    <name evidence="6" type="ORF">E5355_07830</name>
</gene>
<evidence type="ECO:0000313" key="6">
    <source>
        <dbReference type="EMBL" id="TGY06872.1"/>
    </source>
</evidence>
<evidence type="ECO:0000256" key="1">
    <source>
        <dbReference type="ARBA" id="ARBA00010641"/>
    </source>
</evidence>
<dbReference type="Pfam" id="PF08281">
    <property type="entry name" value="Sigma70_r4_2"/>
    <property type="match status" value="1"/>
</dbReference>
<keyword evidence="4" id="KW-0804">Transcription</keyword>
<dbReference type="InterPro" id="IPR039425">
    <property type="entry name" value="RNA_pol_sigma-70-like"/>
</dbReference>
<dbReference type="InterPro" id="IPR013324">
    <property type="entry name" value="RNA_pol_sigma_r3/r4-like"/>
</dbReference>
<dbReference type="NCBIfam" id="TIGR02937">
    <property type="entry name" value="sigma70-ECF"/>
    <property type="match status" value="1"/>
</dbReference>
<dbReference type="GO" id="GO:0006352">
    <property type="term" value="P:DNA-templated transcription initiation"/>
    <property type="evidence" value="ECO:0007669"/>
    <property type="project" value="InterPro"/>
</dbReference>
<evidence type="ECO:0000256" key="2">
    <source>
        <dbReference type="ARBA" id="ARBA00023015"/>
    </source>
</evidence>
<evidence type="ECO:0000313" key="7">
    <source>
        <dbReference type="Proteomes" id="UP000310532"/>
    </source>
</evidence>
<comment type="caution">
    <text evidence="6">The sequence shown here is derived from an EMBL/GenBank/DDBJ whole genome shotgun (WGS) entry which is preliminary data.</text>
</comment>
<keyword evidence="3" id="KW-0731">Sigma factor</keyword>
<dbReference type="InterPro" id="IPR013325">
    <property type="entry name" value="RNA_pol_sigma_r2"/>
</dbReference>
<dbReference type="AlphaFoldDB" id="A0A4S2B0D8"/>
<evidence type="ECO:0000256" key="4">
    <source>
        <dbReference type="ARBA" id="ARBA00023163"/>
    </source>
</evidence>
<organism evidence="6 7">
    <name type="scientific">Bacteroides muris</name>
    <name type="common">ex Afrizal et al. 2022</name>
    <dbReference type="NCBI Taxonomy" id="2516960"/>
    <lineage>
        <taxon>Bacteria</taxon>
        <taxon>Pseudomonadati</taxon>
        <taxon>Bacteroidota</taxon>
        <taxon>Bacteroidia</taxon>
        <taxon>Bacteroidales</taxon>
        <taxon>Bacteroidaceae</taxon>
        <taxon>Bacteroides</taxon>
    </lineage>
</organism>
<dbReference type="Gene3D" id="1.10.1740.10">
    <property type="match status" value="1"/>
</dbReference>
<dbReference type="NCBIfam" id="TIGR02985">
    <property type="entry name" value="Sig70_bacteroi1"/>
    <property type="match status" value="1"/>
</dbReference>
<dbReference type="InterPro" id="IPR007627">
    <property type="entry name" value="RNA_pol_sigma70_r2"/>
</dbReference>
<reference evidence="6 7" key="1">
    <citation type="submission" date="2019-04" db="EMBL/GenBank/DDBJ databases">
        <title>Microbes associate with the intestines of laboratory mice.</title>
        <authorList>
            <person name="Navarre W."/>
            <person name="Wong E."/>
            <person name="Huang K."/>
            <person name="Tropini C."/>
            <person name="Ng K."/>
            <person name="Yu B."/>
        </authorList>
    </citation>
    <scope>NUCLEOTIDE SEQUENCE [LARGE SCALE GENOMIC DNA]</scope>
    <source>
        <strain evidence="6 7">NM69_E16B</strain>
    </source>
</reference>
<dbReference type="RefSeq" id="WP_136009894.1">
    <property type="nucleotide sequence ID" value="NZ_SRYZ01000013.1"/>
</dbReference>
<dbReference type="Proteomes" id="UP000310532">
    <property type="component" value="Unassembled WGS sequence"/>
</dbReference>
<accession>A0A4S2B0D8</accession>
<dbReference type="PRINTS" id="PR00038">
    <property type="entry name" value="HTHLUXR"/>
</dbReference>
<keyword evidence="2" id="KW-0805">Transcription regulation</keyword>
<keyword evidence="7" id="KW-1185">Reference proteome</keyword>
<dbReference type="SMART" id="SM00421">
    <property type="entry name" value="HTH_LUXR"/>
    <property type="match status" value="1"/>
</dbReference>
<dbReference type="InterPro" id="IPR013249">
    <property type="entry name" value="RNA_pol_sigma70_r4_t2"/>
</dbReference>
<dbReference type="Gene3D" id="1.10.10.10">
    <property type="entry name" value="Winged helix-like DNA-binding domain superfamily/Winged helix DNA-binding domain"/>
    <property type="match status" value="1"/>
</dbReference>
<dbReference type="PANTHER" id="PTHR43133">
    <property type="entry name" value="RNA POLYMERASE ECF-TYPE SIGMA FACTO"/>
    <property type="match status" value="1"/>
</dbReference>
<comment type="similarity">
    <text evidence="1">Belongs to the sigma-70 factor family. ECF subfamily.</text>
</comment>
<dbReference type="GO" id="GO:0016987">
    <property type="term" value="F:sigma factor activity"/>
    <property type="evidence" value="ECO:0007669"/>
    <property type="project" value="UniProtKB-KW"/>
</dbReference>
<name>A0A4S2B0D8_9BACE</name>
<dbReference type="PANTHER" id="PTHR43133:SF46">
    <property type="entry name" value="RNA POLYMERASE SIGMA-70 FACTOR ECF SUBFAMILY"/>
    <property type="match status" value="1"/>
</dbReference>
<sequence>MALNLIKKDKSRSVVSIKLDEQEFHNIFKEYYAALCSFAFQYMEDADMSADIVQDVFAKLWQIRDDFFYLHQVKAFLYTAVRNHALNELEHSKVAHEYEQKIIAKKTDAFFRDAIVEEETFRILSEAIEKLPTQMRAIMQLALEGKKNAEIAERLNVSPETVHTLKKVAYKKLRAFLTDYYYYCLLLFI</sequence>